<protein>
    <submittedName>
        <fullName evidence="1">DNA-binding protein</fullName>
    </submittedName>
</protein>
<comment type="caution">
    <text evidence="1">The sequence shown here is derived from an EMBL/GenBank/DDBJ whole genome shotgun (WGS) entry which is preliminary data.</text>
</comment>
<organism evidence="1 2">
    <name type="scientific">Klebsiella quasipneumoniae subsp. quasipneumoniae</name>
    <dbReference type="NCBI Taxonomy" id="1667327"/>
    <lineage>
        <taxon>Bacteria</taxon>
        <taxon>Pseudomonadati</taxon>
        <taxon>Pseudomonadota</taxon>
        <taxon>Gammaproteobacteria</taxon>
        <taxon>Enterobacterales</taxon>
        <taxon>Enterobacteriaceae</taxon>
        <taxon>Klebsiella/Raoultella group</taxon>
        <taxon>Klebsiella</taxon>
        <taxon>Klebsiella pneumoniae complex</taxon>
    </lineage>
</organism>
<reference evidence="1" key="1">
    <citation type="submission" date="2023-10" db="EMBL/GenBank/DDBJ databases">
        <title>Surveillance and assessment of the effects of hospital wastewater treatment on clearance of pathogenic bacterial and antimicrobial resistance genes.</title>
        <authorList>
            <person name="Wu Y."/>
        </authorList>
    </citation>
    <scope>NUCLEOTIDE SEQUENCE</scope>
    <source>
        <strain evidence="1">23-M-SRM-33-1</strain>
    </source>
</reference>
<name>A0AAW8XUN6_9ENTR</name>
<dbReference type="EMBL" id="JAWHZD010000061">
    <property type="protein sequence ID" value="MDV0845307.1"/>
    <property type="molecule type" value="Genomic_DNA"/>
</dbReference>
<keyword evidence="1" id="KW-0238">DNA-binding</keyword>
<sequence>MTPKHLVADDAAIYLNISRARFFDFRRFVPTFPKPVKTRLNEGRPRLVWTPEQLDAFALSFWGDRSHG</sequence>
<dbReference type="GO" id="GO:0003677">
    <property type="term" value="F:DNA binding"/>
    <property type="evidence" value="ECO:0007669"/>
    <property type="project" value="UniProtKB-KW"/>
</dbReference>
<proteinExistence type="predicted"/>
<dbReference type="AlphaFoldDB" id="A0AAW8XUN6"/>
<dbReference type="Proteomes" id="UP001284547">
    <property type="component" value="Unassembled WGS sequence"/>
</dbReference>
<evidence type="ECO:0000313" key="2">
    <source>
        <dbReference type="Proteomes" id="UP001284547"/>
    </source>
</evidence>
<accession>A0AAW8XUN6</accession>
<dbReference type="RefSeq" id="WP_117051902.1">
    <property type="nucleotide sequence ID" value="NZ_JAWHZD010000061.1"/>
</dbReference>
<evidence type="ECO:0000313" key="1">
    <source>
        <dbReference type="EMBL" id="MDV0845307.1"/>
    </source>
</evidence>
<gene>
    <name evidence="1" type="ORF">RZP41_29390</name>
</gene>